<dbReference type="HOGENOM" id="CLU_043107_0_0_1"/>
<dbReference type="PANTHER" id="PTHR21859">
    <property type="entry name" value="ACROSOME-SPECIFIC PROTEIN"/>
    <property type="match status" value="1"/>
</dbReference>
<feature type="compositionally biased region" description="Basic and acidic residues" evidence="6">
    <location>
        <begin position="905"/>
        <end position="920"/>
    </location>
</feature>
<evidence type="ECO:0000256" key="4">
    <source>
        <dbReference type="ARBA" id="ARBA00023136"/>
    </source>
</evidence>
<feature type="compositionally biased region" description="Low complexity" evidence="6">
    <location>
        <begin position="1134"/>
        <end position="1148"/>
    </location>
</feature>
<evidence type="ECO:0008006" key="11">
    <source>
        <dbReference type="Google" id="ProtNLM"/>
    </source>
</evidence>
<protein>
    <recommendedName>
        <fullName evidence="11">SPATA31 subfamily D member 1</fullName>
    </recommendedName>
</protein>
<reference evidence="9 10" key="1">
    <citation type="journal article" date="2011" name="Nature">
        <title>A high-resolution map of human evolutionary constraint using 29 mammals.</title>
        <authorList>
            <person name="Lindblad-Toh K."/>
            <person name="Garber M."/>
            <person name="Zuk O."/>
            <person name="Lin M.F."/>
            <person name="Parker B.J."/>
            <person name="Washietl S."/>
            <person name="Kheradpour P."/>
            <person name="Ernst J."/>
            <person name="Jordan G."/>
            <person name="Mauceli E."/>
            <person name="Ward L.D."/>
            <person name="Lowe C.B."/>
            <person name="Holloway A.K."/>
            <person name="Clamp M."/>
            <person name="Gnerre S."/>
            <person name="Alfoldi J."/>
            <person name="Beal K."/>
            <person name="Chang J."/>
            <person name="Clawson H."/>
            <person name="Cuff J."/>
            <person name="Di Palma F."/>
            <person name="Fitzgerald S."/>
            <person name="Flicek P."/>
            <person name="Guttman M."/>
            <person name="Hubisz M.J."/>
            <person name="Jaffe D.B."/>
            <person name="Jungreis I."/>
            <person name="Kent W.J."/>
            <person name="Kostka D."/>
            <person name="Lara M."/>
            <person name="Martins A.L."/>
            <person name="Massingham T."/>
            <person name="Moltke I."/>
            <person name="Raney B.J."/>
            <person name="Rasmussen M.D."/>
            <person name="Robinson J."/>
            <person name="Stark A."/>
            <person name="Vilella A.J."/>
            <person name="Wen J."/>
            <person name="Xie X."/>
            <person name="Zody M.C."/>
            <person name="Baldwin J."/>
            <person name="Bloom T."/>
            <person name="Chin C.W."/>
            <person name="Heiman D."/>
            <person name="Nicol R."/>
            <person name="Nusbaum C."/>
            <person name="Young S."/>
            <person name="Wilkinson J."/>
            <person name="Worley K.C."/>
            <person name="Kovar C.L."/>
            <person name="Muzny D.M."/>
            <person name="Gibbs R.A."/>
            <person name="Cree A."/>
            <person name="Dihn H.H."/>
            <person name="Fowler G."/>
            <person name="Jhangiani S."/>
            <person name="Joshi V."/>
            <person name="Lee S."/>
            <person name="Lewis L.R."/>
            <person name="Nazareth L.V."/>
            <person name="Okwuonu G."/>
            <person name="Santibanez J."/>
            <person name="Warren W.C."/>
            <person name="Mardis E.R."/>
            <person name="Weinstock G.M."/>
            <person name="Wilson R.K."/>
            <person name="Delehaunty K."/>
            <person name="Dooling D."/>
            <person name="Fronik C."/>
            <person name="Fulton L."/>
            <person name="Fulton B."/>
            <person name="Graves T."/>
            <person name="Minx P."/>
            <person name="Sodergren E."/>
            <person name="Birney E."/>
            <person name="Margulies E.H."/>
            <person name="Herrero J."/>
            <person name="Green E.D."/>
            <person name="Haussler D."/>
            <person name="Siepel A."/>
            <person name="Goldman N."/>
            <person name="Pollard K.S."/>
            <person name="Pedersen J.S."/>
            <person name="Lander E.S."/>
            <person name="Kellis M."/>
        </authorList>
    </citation>
    <scope>NUCLEOTIDE SEQUENCE [LARGE SCALE GENOMIC DNA]</scope>
    <source>
        <strain evidence="10">Thorbecke</strain>
    </source>
</reference>
<dbReference type="PaxDb" id="9986-ENSOCUP00000020090"/>
<dbReference type="GeneTree" id="ENSGT00950000183043"/>
<comment type="similarity">
    <text evidence="5">Belongs to the SPATA31 family.</text>
</comment>
<feature type="region of interest" description="Disordered" evidence="6">
    <location>
        <begin position="1"/>
        <end position="20"/>
    </location>
</feature>
<evidence type="ECO:0000259" key="7">
    <source>
        <dbReference type="Pfam" id="PF14650"/>
    </source>
</evidence>
<sequence>MCTAVPSFSERGPPSSSEGPSCTMAELQFDLLGLPIPDFLCGLGIFFLSLCYLMTSLCFPLFWKQRDINQCRGRVKRRRKGGTYRGWRTCQREAEERRKLLSMLESHLGQHHAIIHFRHLLCPDPLCEVCNRASAMVHRLLLPECLDDASSAASSSSTSSVIEPSFPVTSTVSAVPSGDAVPDTLSGPSPGTPSIISPKPATPLSDFLSLSPLGDSVPPEPISPLNFKSPEDHFSSQPLAIPGPQSHGDKRTVSIVHAEAALSMVSHPGESSTYIPTTSSTDASSLAMSGLSQWQAPTRNVIFPGLQHGDFQQAHVSHPPPRTCFCRDFDTTNMDVSSLFLLGLNIKSLSETQTGKGMAFGTLEKKENMKETLSSQMGSEHHLTSSGDSLLPLVQEQDATATKSGLGTEGNPAPLCLCQQLLYVKNLGEHLKQKYSQLFWGLPSLHSESLVATVLVSRSSSSFEHHFVLFNGSCNAFALQIQEQNLPHLPHVHTLPLTNPHHQHFPQSKLQPQILSPAHVHSHAQVQCPFTLLPSSSPQIEGHRVSFHRLHRGADSFISNENQQLEWHGFQKQESLWDLVPGLQKCQELPSSPDSNFPLLRQPSQTPVSVFPDHFHIDSGHQERLELRVPKRLTPCCCAHVHRSQEFPALTEPQCNSTGTVQQNFRHAHPQLSELQCHRSKDAGNMELPIPGSFHERVHTSFQLRKDMAKNLGNILGRYSLDNPATVSECYPVKTQQVVSETKNDLMRDDSTNELRRVSRRALYENQMKSILRLHLKRKFWQISEGRIPLLVCCSWLAGDDSLPLPQSYHVSMQNGHLAPVVHRTCYQITTFVLSFLDPKTQQVLEAHIIRFQLNQKWGLPLKVLESIKLFTTREAKTWALPQLGVRLSATHIPGMATKANGSKSLDKSSKSLHGDKVETKSPAPGLNFSLPATSPVGKEGQEYLRQSPADASCVLSGKDETVGDGRGASGPLSHRIFDKASQKQAVTVKREGPEQPAVQAEAGCESRCGKVRFSDHSERVDVRQEKKMQDEDSEHFSTSNMHREMFKARDLPLFPLQAGDSLTITNAQRKTVTPSAADIPSTSEHSPPGIPGPEEPALHSCKEQLLRELKLKFQSGDQSQSQDCPSDASIFPDSVTSDSSLSDSYSVSSSEMADSQVLHFHWKSKGSGLVPHQELWDHDHILRGCLRKNTPPAERRLCPKGLTAGERRCEDTGLGTSRAVRRRHLAEDGKLEGTFETLSQREPHPPESYFRRKMRQFFQWLSPKRNSPGQEIPEKDRALFMSCGPPEAYELMAALGKILEDTLACKRGLEALQLNQQKEDLQAQAEPCRRQLSHCRVPSDLWWGERPCPHFNNQEAGYHGSSCPTRARQTSDRIRCPQKVVAFKDRQLFCSHPCSQPAENW</sequence>
<dbReference type="PANTHER" id="PTHR21859:SF51">
    <property type="entry name" value="RIKEN CDNA 1700014D04 GENE"/>
    <property type="match status" value="1"/>
</dbReference>
<feature type="region of interest" description="Disordered" evidence="6">
    <location>
        <begin position="897"/>
        <end position="930"/>
    </location>
</feature>
<accession>G1TSS2</accession>
<dbReference type="RefSeq" id="XP_017206311.2">
    <property type="nucleotide sequence ID" value="XM_017350822.3"/>
</dbReference>
<evidence type="ECO:0000256" key="5">
    <source>
        <dbReference type="ARBA" id="ARBA00035009"/>
    </source>
</evidence>
<keyword evidence="2" id="KW-0812">Transmembrane</keyword>
<feature type="compositionally biased region" description="Polar residues" evidence="6">
    <location>
        <begin position="1070"/>
        <end position="1086"/>
    </location>
</feature>
<dbReference type="eggNOG" id="ENOG502SH7F">
    <property type="taxonomic scope" value="Eukaryota"/>
</dbReference>
<evidence type="ECO:0000256" key="6">
    <source>
        <dbReference type="SAM" id="MobiDB-lite"/>
    </source>
</evidence>
<evidence type="ECO:0000256" key="2">
    <source>
        <dbReference type="ARBA" id="ARBA00022692"/>
    </source>
</evidence>
<comment type="subcellular location">
    <subcellularLocation>
        <location evidence="1">Membrane</location>
        <topology evidence="1">Single-pass membrane protein</topology>
    </subcellularLocation>
</comment>
<name>G1TSS2_RABIT</name>
<dbReference type="Pfam" id="PF14650">
    <property type="entry name" value="FAM75"/>
    <property type="match status" value="1"/>
</dbReference>
<reference evidence="9" key="3">
    <citation type="submission" date="2025-09" db="UniProtKB">
        <authorList>
            <consortium name="Ensembl"/>
        </authorList>
    </citation>
    <scope>IDENTIFICATION</scope>
    <source>
        <strain evidence="9">Thorbecke</strain>
    </source>
</reference>
<dbReference type="OrthoDB" id="9616581at2759"/>
<feature type="region of interest" description="Disordered" evidence="6">
    <location>
        <begin position="1070"/>
        <end position="1098"/>
    </location>
</feature>
<evidence type="ECO:0000313" key="10">
    <source>
        <dbReference type="Proteomes" id="UP000001811"/>
    </source>
</evidence>
<feature type="compositionally biased region" description="Polar residues" evidence="6">
    <location>
        <begin position="1116"/>
        <end position="1125"/>
    </location>
</feature>
<evidence type="ECO:0000256" key="3">
    <source>
        <dbReference type="ARBA" id="ARBA00022989"/>
    </source>
</evidence>
<dbReference type="GeneID" id="100353975"/>
<feature type="region of interest" description="Disordered" evidence="6">
    <location>
        <begin position="1115"/>
        <end position="1148"/>
    </location>
</feature>
<dbReference type="InterPro" id="IPR027970">
    <property type="entry name" value="SPATA31-like"/>
</dbReference>
<dbReference type="InterPro" id="IPR039509">
    <property type="entry name" value="SPATA31"/>
</dbReference>
<dbReference type="Pfam" id="PF15371">
    <property type="entry name" value="DUF4599"/>
    <property type="match status" value="1"/>
</dbReference>
<feature type="domain" description="SPATA31-like" evidence="8">
    <location>
        <begin position="74"/>
        <end position="160"/>
    </location>
</feature>
<evidence type="ECO:0000313" key="9">
    <source>
        <dbReference type="Ensembl" id="ENSOCUP00000020090.2"/>
    </source>
</evidence>
<dbReference type="KEGG" id="ocu:100353975"/>
<gene>
    <name evidence="9" type="primary">LOC100353975</name>
</gene>
<evidence type="ECO:0000256" key="1">
    <source>
        <dbReference type="ARBA" id="ARBA00004167"/>
    </source>
</evidence>
<evidence type="ECO:0000259" key="8">
    <source>
        <dbReference type="Pfam" id="PF15371"/>
    </source>
</evidence>
<keyword evidence="4" id="KW-0472">Membrane</keyword>
<feature type="compositionally biased region" description="Low complexity" evidence="6">
    <location>
        <begin position="186"/>
        <end position="197"/>
    </location>
</feature>
<feature type="region of interest" description="Disordered" evidence="6">
    <location>
        <begin position="173"/>
        <end position="197"/>
    </location>
</feature>
<dbReference type="Proteomes" id="UP000001811">
    <property type="component" value="Unplaced"/>
</dbReference>
<dbReference type="Ensembl" id="ENSOCUT00000027960.2">
    <property type="protein sequence ID" value="ENSOCUP00000020090.2"/>
    <property type="gene ID" value="ENSOCUG00000027016.3"/>
</dbReference>
<feature type="domain" description="SPATA31" evidence="7">
    <location>
        <begin position="419"/>
        <end position="796"/>
    </location>
</feature>
<dbReference type="Bgee" id="ENSOCUG00000027016">
    <property type="expression patterns" value="Expressed in testis"/>
</dbReference>
<organism evidence="9 10">
    <name type="scientific">Oryctolagus cuniculus</name>
    <name type="common">Rabbit</name>
    <dbReference type="NCBI Taxonomy" id="9986"/>
    <lineage>
        <taxon>Eukaryota</taxon>
        <taxon>Metazoa</taxon>
        <taxon>Chordata</taxon>
        <taxon>Craniata</taxon>
        <taxon>Vertebrata</taxon>
        <taxon>Euteleostomi</taxon>
        <taxon>Mammalia</taxon>
        <taxon>Eutheria</taxon>
        <taxon>Euarchontoglires</taxon>
        <taxon>Glires</taxon>
        <taxon>Lagomorpha</taxon>
        <taxon>Leporidae</taxon>
        <taxon>Oryctolagus</taxon>
    </lineage>
</organism>
<reference evidence="9" key="2">
    <citation type="submission" date="2025-08" db="UniProtKB">
        <authorList>
            <consortium name="Ensembl"/>
        </authorList>
    </citation>
    <scope>IDENTIFICATION</scope>
    <source>
        <strain evidence="9">Thorbecke</strain>
    </source>
</reference>
<dbReference type="InParanoid" id="G1TSS2"/>
<keyword evidence="10" id="KW-1185">Reference proteome</keyword>
<keyword evidence="3" id="KW-1133">Transmembrane helix</keyword>
<proteinExistence type="inferred from homology"/>
<dbReference type="GO" id="GO:0016020">
    <property type="term" value="C:membrane"/>
    <property type="evidence" value="ECO:0007669"/>
    <property type="project" value="UniProtKB-SubCell"/>
</dbReference>